<dbReference type="PANTHER" id="PTHR10242">
    <property type="entry name" value="8-OXOGUANINE DNA GLYCOSYLASE"/>
    <property type="match status" value="1"/>
</dbReference>
<dbReference type="InterPro" id="IPR023170">
    <property type="entry name" value="HhH_base_excis_C"/>
</dbReference>
<evidence type="ECO:0000256" key="5">
    <source>
        <dbReference type="ARBA" id="ARBA00023204"/>
    </source>
</evidence>
<keyword evidence="8" id="KW-0326">Glycosidase</keyword>
<dbReference type="Proteomes" id="UP001489509">
    <property type="component" value="Unassembled WGS sequence"/>
</dbReference>
<protein>
    <recommendedName>
        <fullName evidence="2">DNA-(apurinic or apyrimidinic site) lyase</fullName>
        <ecNumber evidence="2">4.2.99.18</ecNumber>
    </recommendedName>
</protein>
<reference evidence="11 12" key="1">
    <citation type="submission" date="2024-03" db="EMBL/GenBank/DDBJ databases">
        <title>Human intestinal bacterial collection.</title>
        <authorList>
            <person name="Pauvert C."/>
            <person name="Hitch T.C.A."/>
            <person name="Clavel T."/>
        </authorList>
    </citation>
    <scope>NUCLEOTIDE SEQUENCE [LARGE SCALE GENOMIC DNA]</scope>
    <source>
        <strain evidence="11 12">CLA-JM-H44</strain>
    </source>
</reference>
<proteinExistence type="inferred from homology"/>
<dbReference type="Gene3D" id="1.10.1670.10">
    <property type="entry name" value="Helix-hairpin-Helix base-excision DNA repair enzymes (C-terminal)"/>
    <property type="match status" value="1"/>
</dbReference>
<evidence type="ECO:0000313" key="11">
    <source>
        <dbReference type="EMBL" id="MEQ2440538.1"/>
    </source>
</evidence>
<keyword evidence="5" id="KW-0234">DNA repair</keyword>
<dbReference type="SMART" id="SM00478">
    <property type="entry name" value="ENDO3c"/>
    <property type="match status" value="1"/>
</dbReference>
<dbReference type="Pfam" id="PF07934">
    <property type="entry name" value="OGG_N"/>
    <property type="match status" value="1"/>
</dbReference>
<evidence type="ECO:0000256" key="2">
    <source>
        <dbReference type="ARBA" id="ARBA00012720"/>
    </source>
</evidence>
<gene>
    <name evidence="11" type="ORF">WMO26_06845</name>
</gene>
<feature type="domain" description="HhH-GPD" evidence="10">
    <location>
        <begin position="123"/>
        <end position="277"/>
    </location>
</feature>
<accession>A0ABV1DZQ7</accession>
<dbReference type="RefSeq" id="WP_349219169.1">
    <property type="nucleotide sequence ID" value="NZ_JBBMFD010000009.1"/>
</dbReference>
<evidence type="ECO:0000256" key="1">
    <source>
        <dbReference type="ARBA" id="ARBA00010679"/>
    </source>
</evidence>
<dbReference type="Pfam" id="PF00730">
    <property type="entry name" value="HhH-GPD"/>
    <property type="match status" value="1"/>
</dbReference>
<evidence type="ECO:0000256" key="4">
    <source>
        <dbReference type="ARBA" id="ARBA00022801"/>
    </source>
</evidence>
<dbReference type="InterPro" id="IPR012904">
    <property type="entry name" value="OGG_N"/>
</dbReference>
<name>A0ABV1DZQ7_9FIRM</name>
<evidence type="ECO:0000313" key="12">
    <source>
        <dbReference type="Proteomes" id="UP001489509"/>
    </source>
</evidence>
<dbReference type="EMBL" id="JBBMFD010000009">
    <property type="protein sequence ID" value="MEQ2440538.1"/>
    <property type="molecule type" value="Genomic_DNA"/>
</dbReference>
<dbReference type="Gene3D" id="1.10.340.30">
    <property type="entry name" value="Hypothetical protein, domain 2"/>
    <property type="match status" value="1"/>
</dbReference>
<comment type="similarity">
    <text evidence="1">Belongs to the type-1 OGG1 family.</text>
</comment>
<keyword evidence="7" id="KW-0511">Multifunctional enzyme</keyword>
<dbReference type="Gene3D" id="3.30.310.260">
    <property type="match status" value="1"/>
</dbReference>
<keyword evidence="6" id="KW-0456">Lyase</keyword>
<keyword evidence="4" id="KW-0378">Hydrolase</keyword>
<sequence>MPLPAVQLDGTIVLQAPDLDLRATLLCGQCFRWEERGTGFFGVVSDRAALVSYRDGNLLIAPATPLKEDEAAFWRNYFDLDRDYEALRRQMALHPVLREACAFASGIHILRQPFFETLCSFILSANNNIPRIKGIIERLCACFGPALEDGHFGFPSPETLAALKKEDLAPLRCGYRASYLLDAARRMASGELDETALKAGPMPDARAALQTVMGVGPKVAECVLLYGLGRMEAFPVDVWMRRALLEHFPQGFPEEYRSCAGLAQQVLYHWVRQSGKSGEKA</sequence>
<evidence type="ECO:0000259" key="10">
    <source>
        <dbReference type="SMART" id="SM00478"/>
    </source>
</evidence>
<dbReference type="SUPFAM" id="SSF48150">
    <property type="entry name" value="DNA-glycosylase"/>
    <property type="match status" value="1"/>
</dbReference>
<comment type="caution">
    <text evidence="11">The sequence shown here is derived from an EMBL/GenBank/DDBJ whole genome shotgun (WGS) entry which is preliminary data.</text>
</comment>
<keyword evidence="3" id="KW-0227">DNA damage</keyword>
<dbReference type="CDD" id="cd00056">
    <property type="entry name" value="ENDO3c"/>
    <property type="match status" value="1"/>
</dbReference>
<dbReference type="SUPFAM" id="SSF55945">
    <property type="entry name" value="TATA-box binding protein-like"/>
    <property type="match status" value="1"/>
</dbReference>
<evidence type="ECO:0000256" key="7">
    <source>
        <dbReference type="ARBA" id="ARBA00023268"/>
    </source>
</evidence>
<organism evidence="11 12">
    <name type="scientific">Solibaculum intestinale</name>
    <dbReference type="NCBI Taxonomy" id="3133165"/>
    <lineage>
        <taxon>Bacteria</taxon>
        <taxon>Bacillati</taxon>
        <taxon>Bacillota</taxon>
        <taxon>Clostridia</taxon>
        <taxon>Eubacteriales</taxon>
        <taxon>Oscillospiraceae</taxon>
        <taxon>Solibaculum</taxon>
    </lineage>
</organism>
<dbReference type="PANTHER" id="PTHR10242:SF2">
    <property type="entry name" value="N-GLYCOSYLASE_DNA LYASE"/>
    <property type="match status" value="1"/>
</dbReference>
<dbReference type="InterPro" id="IPR052054">
    <property type="entry name" value="Oxidative_DNA_repair_enzyme"/>
</dbReference>
<evidence type="ECO:0000256" key="8">
    <source>
        <dbReference type="ARBA" id="ARBA00023295"/>
    </source>
</evidence>
<evidence type="ECO:0000256" key="6">
    <source>
        <dbReference type="ARBA" id="ARBA00023239"/>
    </source>
</evidence>
<comment type="catalytic activity">
    <reaction evidence="9">
        <text>2'-deoxyribonucleotide-(2'-deoxyribose 5'-phosphate)-2'-deoxyribonucleotide-DNA = a 3'-end 2'-deoxyribonucleotide-(2,3-dehydro-2,3-deoxyribose 5'-phosphate)-DNA + a 5'-end 5'-phospho-2'-deoxyribonucleoside-DNA + H(+)</text>
        <dbReference type="Rhea" id="RHEA:66592"/>
        <dbReference type="Rhea" id="RHEA-COMP:13180"/>
        <dbReference type="Rhea" id="RHEA-COMP:16897"/>
        <dbReference type="Rhea" id="RHEA-COMP:17067"/>
        <dbReference type="ChEBI" id="CHEBI:15378"/>
        <dbReference type="ChEBI" id="CHEBI:136412"/>
        <dbReference type="ChEBI" id="CHEBI:157695"/>
        <dbReference type="ChEBI" id="CHEBI:167181"/>
        <dbReference type="EC" id="4.2.99.18"/>
    </reaction>
</comment>
<evidence type="ECO:0000256" key="9">
    <source>
        <dbReference type="ARBA" id="ARBA00044632"/>
    </source>
</evidence>
<dbReference type="InterPro" id="IPR011257">
    <property type="entry name" value="DNA_glycosylase"/>
</dbReference>
<keyword evidence="12" id="KW-1185">Reference proteome</keyword>
<evidence type="ECO:0000256" key="3">
    <source>
        <dbReference type="ARBA" id="ARBA00022763"/>
    </source>
</evidence>
<dbReference type="EC" id="4.2.99.18" evidence="2"/>
<dbReference type="InterPro" id="IPR003265">
    <property type="entry name" value="HhH-GPD_domain"/>
</dbReference>